<comment type="similarity">
    <text evidence="1">Belongs to the LysR transcriptional regulatory family.</text>
</comment>
<keyword evidence="3" id="KW-0805">Transcription regulation</keyword>
<name>J8DM92_BACCE</name>
<comment type="caution">
    <text evidence="7">The sequence shown here is derived from an EMBL/GenBank/DDBJ whole genome shotgun (WGS) entry which is preliminary data.</text>
</comment>
<dbReference type="SUPFAM" id="SSF53850">
    <property type="entry name" value="Periplasmic binding protein-like II"/>
    <property type="match status" value="1"/>
</dbReference>
<dbReference type="Proteomes" id="UP000006977">
    <property type="component" value="Unassembled WGS sequence"/>
</dbReference>
<dbReference type="HOGENOM" id="CLU_039613_6_5_9"/>
<dbReference type="CDD" id="cd05466">
    <property type="entry name" value="PBP2_LTTR_substrate"/>
    <property type="match status" value="1"/>
</dbReference>
<evidence type="ECO:0000256" key="5">
    <source>
        <dbReference type="ARBA" id="ARBA00023163"/>
    </source>
</evidence>
<dbReference type="EMBL" id="AHEA01000026">
    <property type="protein sequence ID" value="EJQ77310.1"/>
    <property type="molecule type" value="Genomic_DNA"/>
</dbReference>
<dbReference type="Gene3D" id="1.10.10.10">
    <property type="entry name" value="Winged helix-like DNA-binding domain superfamily/Winged helix DNA-binding domain"/>
    <property type="match status" value="1"/>
</dbReference>
<protein>
    <recommendedName>
        <fullName evidence="2">HTH-type transcriptional regulator CzcR</fullName>
    </recommendedName>
</protein>
<dbReference type="Pfam" id="PF00126">
    <property type="entry name" value="HTH_1"/>
    <property type="match status" value="1"/>
</dbReference>
<dbReference type="GO" id="GO:0003677">
    <property type="term" value="F:DNA binding"/>
    <property type="evidence" value="ECO:0007669"/>
    <property type="project" value="UniProtKB-KW"/>
</dbReference>
<feature type="domain" description="HTH lysR-type" evidence="6">
    <location>
        <begin position="1"/>
        <end position="58"/>
    </location>
</feature>
<dbReference type="GO" id="GO:0005829">
    <property type="term" value="C:cytosol"/>
    <property type="evidence" value="ECO:0007669"/>
    <property type="project" value="TreeGrafter"/>
</dbReference>
<dbReference type="PANTHER" id="PTHR30419">
    <property type="entry name" value="HTH-TYPE TRANSCRIPTIONAL REGULATOR YBHD"/>
    <property type="match status" value="1"/>
</dbReference>
<dbReference type="InterPro" id="IPR005119">
    <property type="entry name" value="LysR_subst-bd"/>
</dbReference>
<dbReference type="PANTHER" id="PTHR30419:SF7">
    <property type="entry name" value="HTH-TYPE TRANSCRIPTIONAL REGULATOR TDCA"/>
    <property type="match status" value="1"/>
</dbReference>
<proteinExistence type="inferred from homology"/>
<accession>J8DM92</accession>
<gene>
    <name evidence="7" type="ORF">IGC_03609</name>
</gene>
<dbReference type="PATRIC" id="fig|1053206.3.peg.3680"/>
<dbReference type="InterPro" id="IPR050950">
    <property type="entry name" value="HTH-type_LysR_regulators"/>
</dbReference>
<evidence type="ECO:0000313" key="8">
    <source>
        <dbReference type="Proteomes" id="UP000006977"/>
    </source>
</evidence>
<evidence type="ECO:0000256" key="3">
    <source>
        <dbReference type="ARBA" id="ARBA00023015"/>
    </source>
</evidence>
<dbReference type="GO" id="GO:0003700">
    <property type="term" value="F:DNA-binding transcription factor activity"/>
    <property type="evidence" value="ECO:0007669"/>
    <property type="project" value="InterPro"/>
</dbReference>
<evidence type="ECO:0000256" key="1">
    <source>
        <dbReference type="ARBA" id="ARBA00009437"/>
    </source>
</evidence>
<dbReference type="InterPro" id="IPR000847">
    <property type="entry name" value="LysR_HTH_N"/>
</dbReference>
<sequence>MNVFDFKVFKNVARLNSISLAAKELHMTQPAITHIINKLEKRYALTLFDRSRQGTMLTENGKEFLVCVDRLLMEYENLEETALQLKNKSLYKIVLATYPSVTVYCLAECIQLGNIDQSQYVLAVREGSYQEVLDWLSAGSADFSISIKENLIPGFHYEVIGEDPYAIVSSKTIPPNLTSKELKNYPFIMPLSGCKEVLEPYLMKNEITVNKVMESESISSALALTLQVNGITIVPLSGLHKQIIHDFIVQPIEIKISRQLIMQWSPKKEKDPLFLAFVTNLLAQLQQKKNE</sequence>
<evidence type="ECO:0000256" key="2">
    <source>
        <dbReference type="ARBA" id="ARBA00018718"/>
    </source>
</evidence>
<dbReference type="SUPFAM" id="SSF46785">
    <property type="entry name" value="Winged helix' DNA-binding domain"/>
    <property type="match status" value="1"/>
</dbReference>
<dbReference type="InterPro" id="IPR036388">
    <property type="entry name" value="WH-like_DNA-bd_sf"/>
</dbReference>
<evidence type="ECO:0000313" key="7">
    <source>
        <dbReference type="EMBL" id="EJQ77310.1"/>
    </source>
</evidence>
<dbReference type="AlphaFoldDB" id="J8DM92"/>
<dbReference type="PRINTS" id="PR00039">
    <property type="entry name" value="HTHLYSR"/>
</dbReference>
<keyword evidence="4" id="KW-0238">DNA-binding</keyword>
<organism evidence="7 8">
    <name type="scientific">Bacillus cereus HuA4-10</name>
    <dbReference type="NCBI Taxonomy" id="1053206"/>
    <lineage>
        <taxon>Bacteria</taxon>
        <taxon>Bacillati</taxon>
        <taxon>Bacillota</taxon>
        <taxon>Bacilli</taxon>
        <taxon>Bacillales</taxon>
        <taxon>Bacillaceae</taxon>
        <taxon>Bacillus</taxon>
        <taxon>Bacillus cereus group</taxon>
    </lineage>
</organism>
<evidence type="ECO:0000256" key="4">
    <source>
        <dbReference type="ARBA" id="ARBA00023125"/>
    </source>
</evidence>
<reference evidence="7 8" key="1">
    <citation type="submission" date="2012-04" db="EMBL/GenBank/DDBJ databases">
        <title>The Genome Sequence of Bacillus cereus HuA4-10.</title>
        <authorList>
            <consortium name="The Broad Institute Genome Sequencing Platform"/>
            <consortium name="The Broad Institute Genome Sequencing Center for Infectious Disease"/>
            <person name="Feldgarden M."/>
            <person name="Van der Auwera G.A."/>
            <person name="Mahillon J."/>
            <person name="Duprez V."/>
            <person name="Timmery S."/>
            <person name="Mattelet C."/>
            <person name="Dierick K."/>
            <person name="Sun M."/>
            <person name="Yu Z."/>
            <person name="Zhu L."/>
            <person name="Hu X."/>
            <person name="Shank E.B."/>
            <person name="Swiecicka I."/>
            <person name="Hansen B.M."/>
            <person name="Andrup L."/>
            <person name="Young S.K."/>
            <person name="Zeng Q."/>
            <person name="Gargeya S."/>
            <person name="Fitzgerald M."/>
            <person name="Haas B."/>
            <person name="Abouelleil A."/>
            <person name="Alvarado L."/>
            <person name="Arachchi H.M."/>
            <person name="Berlin A."/>
            <person name="Chapman S.B."/>
            <person name="Goldberg J."/>
            <person name="Griggs A."/>
            <person name="Gujja S."/>
            <person name="Hansen M."/>
            <person name="Howarth C."/>
            <person name="Imamovic A."/>
            <person name="Larimer J."/>
            <person name="McCowen C."/>
            <person name="Montmayeur A."/>
            <person name="Murphy C."/>
            <person name="Neiman D."/>
            <person name="Pearson M."/>
            <person name="Priest M."/>
            <person name="Roberts A."/>
            <person name="Saif S."/>
            <person name="Shea T."/>
            <person name="Sisk P."/>
            <person name="Sykes S."/>
            <person name="Wortman J."/>
            <person name="Nusbaum C."/>
            <person name="Birren B."/>
        </authorList>
    </citation>
    <scope>NUCLEOTIDE SEQUENCE [LARGE SCALE GENOMIC DNA]</scope>
    <source>
        <strain evidence="7 8">HuA4-10</strain>
    </source>
</reference>
<dbReference type="Pfam" id="PF03466">
    <property type="entry name" value="LysR_substrate"/>
    <property type="match status" value="1"/>
</dbReference>
<evidence type="ECO:0000259" key="6">
    <source>
        <dbReference type="PROSITE" id="PS50931"/>
    </source>
</evidence>
<keyword evidence="5" id="KW-0804">Transcription</keyword>
<dbReference type="InterPro" id="IPR036390">
    <property type="entry name" value="WH_DNA-bd_sf"/>
</dbReference>
<dbReference type="Gene3D" id="3.40.190.290">
    <property type="match status" value="1"/>
</dbReference>
<dbReference type="PROSITE" id="PS50931">
    <property type="entry name" value="HTH_LYSR"/>
    <property type="match status" value="1"/>
</dbReference>
<dbReference type="RefSeq" id="WP_002148808.1">
    <property type="nucleotide sequence ID" value="NZ_JH792148.1"/>
</dbReference>